<sequence>MSMERMFDDLEGRFEHLESLDMRAMSDELARAERAQVSLADRFRGAAGRVVRIHLAADLVVEGAIEDSGEEWVRLRPSGEGGIALVPMSRISLVEGLPQRARPVSDTVGRRPYGIGHELRGIARDRSLVRLRTDAGTCHGRLRAVGADALDLRTSPTGEAVRVSAGRDVLVPFSALVLVQVL</sequence>
<name>Z9JRI1_9MICO</name>
<dbReference type="AlphaFoldDB" id="Z9JRI1"/>
<dbReference type="RefSeq" id="WP_038372888.1">
    <property type="nucleotide sequence ID" value="NZ_BAAAOW010000001.1"/>
</dbReference>
<protein>
    <submittedName>
        <fullName evidence="1">Uncharacterized protein</fullName>
    </submittedName>
</protein>
<evidence type="ECO:0000313" key="2">
    <source>
        <dbReference type="Proteomes" id="UP000023067"/>
    </source>
</evidence>
<gene>
    <name evidence="1" type="ORF">BF93_01645</name>
</gene>
<reference evidence="1 2" key="1">
    <citation type="submission" date="2014-02" db="EMBL/GenBank/DDBJ databases">
        <title>Genome sequence of Brachybacterium phenoliresistens strain W13A50.</title>
        <authorList>
            <person name="Wang X."/>
        </authorList>
    </citation>
    <scope>NUCLEOTIDE SEQUENCE [LARGE SCALE GENOMIC DNA]</scope>
    <source>
        <strain evidence="1 2">W13A50</strain>
    </source>
</reference>
<dbReference type="OrthoDB" id="3827359at2"/>
<dbReference type="STRING" id="396014.BF93_01645"/>
<accession>Z9JRI1</accession>
<proteinExistence type="predicted"/>
<dbReference type="eggNOG" id="ENOG5032Z7Q">
    <property type="taxonomic scope" value="Bacteria"/>
</dbReference>
<dbReference type="EMBL" id="JDYK01000012">
    <property type="protein sequence ID" value="EWS80809.1"/>
    <property type="molecule type" value="Genomic_DNA"/>
</dbReference>
<dbReference type="HOGENOM" id="CLU_118533_1_0_11"/>
<comment type="caution">
    <text evidence="1">The sequence shown here is derived from an EMBL/GenBank/DDBJ whole genome shotgun (WGS) entry which is preliminary data.</text>
</comment>
<dbReference type="PATRIC" id="fig|396014.3.peg.2369"/>
<dbReference type="Proteomes" id="UP000023067">
    <property type="component" value="Unassembled WGS sequence"/>
</dbReference>
<organism evidence="1 2">
    <name type="scientific">Brachybacterium phenoliresistens</name>
    <dbReference type="NCBI Taxonomy" id="396014"/>
    <lineage>
        <taxon>Bacteria</taxon>
        <taxon>Bacillati</taxon>
        <taxon>Actinomycetota</taxon>
        <taxon>Actinomycetes</taxon>
        <taxon>Micrococcales</taxon>
        <taxon>Dermabacteraceae</taxon>
        <taxon>Brachybacterium</taxon>
    </lineage>
</organism>
<keyword evidence="2" id="KW-1185">Reference proteome</keyword>
<evidence type="ECO:0000313" key="1">
    <source>
        <dbReference type="EMBL" id="EWS80809.1"/>
    </source>
</evidence>